<evidence type="ECO:0000256" key="1">
    <source>
        <dbReference type="ARBA" id="ARBA00004141"/>
    </source>
</evidence>
<keyword evidence="4 5" id="KW-0472">Membrane</keyword>
<protein>
    <submittedName>
        <fullName evidence="7">YIP1 family protein</fullName>
    </submittedName>
</protein>
<name>A0ABV8X8L7_9LACT</name>
<accession>A0ABV8X8L7</accession>
<evidence type="ECO:0000259" key="6">
    <source>
        <dbReference type="Pfam" id="PF04893"/>
    </source>
</evidence>
<dbReference type="EMBL" id="JBHSEC010000022">
    <property type="protein sequence ID" value="MFC4411825.1"/>
    <property type="molecule type" value="Genomic_DNA"/>
</dbReference>
<evidence type="ECO:0000313" key="7">
    <source>
        <dbReference type="EMBL" id="MFC4411825.1"/>
    </source>
</evidence>
<organism evidence="7 8">
    <name type="scientific">Chungangia koreensis</name>
    <dbReference type="NCBI Taxonomy" id="752657"/>
    <lineage>
        <taxon>Bacteria</taxon>
        <taxon>Bacillati</taxon>
        <taxon>Bacillota</taxon>
        <taxon>Bacilli</taxon>
        <taxon>Lactobacillales</taxon>
        <taxon>Chungangia</taxon>
    </lineage>
</organism>
<keyword evidence="2 5" id="KW-0812">Transmembrane</keyword>
<feature type="transmembrane region" description="Helical" evidence="5">
    <location>
        <begin position="63"/>
        <end position="82"/>
    </location>
</feature>
<feature type="transmembrane region" description="Helical" evidence="5">
    <location>
        <begin position="103"/>
        <end position="123"/>
    </location>
</feature>
<proteinExistence type="predicted"/>
<dbReference type="Proteomes" id="UP001595817">
    <property type="component" value="Unassembled WGS sequence"/>
</dbReference>
<comment type="subcellular location">
    <subcellularLocation>
        <location evidence="1">Membrane</location>
        <topology evidence="1">Multi-pass membrane protein</topology>
    </subcellularLocation>
</comment>
<feature type="transmembrane region" description="Helical" evidence="5">
    <location>
        <begin position="35"/>
        <end position="51"/>
    </location>
</feature>
<evidence type="ECO:0000256" key="3">
    <source>
        <dbReference type="ARBA" id="ARBA00022989"/>
    </source>
</evidence>
<feature type="transmembrane region" description="Helical" evidence="5">
    <location>
        <begin position="143"/>
        <end position="164"/>
    </location>
</feature>
<dbReference type="Pfam" id="PF04893">
    <property type="entry name" value="Yip1"/>
    <property type="match status" value="1"/>
</dbReference>
<evidence type="ECO:0000256" key="4">
    <source>
        <dbReference type="ARBA" id="ARBA00023136"/>
    </source>
</evidence>
<keyword evidence="3 5" id="KW-1133">Transmembrane helix</keyword>
<evidence type="ECO:0000256" key="5">
    <source>
        <dbReference type="SAM" id="Phobius"/>
    </source>
</evidence>
<feature type="transmembrane region" description="Helical" evidence="5">
    <location>
        <begin position="176"/>
        <end position="195"/>
    </location>
</feature>
<gene>
    <name evidence="7" type="ORF">ACFOZY_15655</name>
</gene>
<evidence type="ECO:0000256" key="2">
    <source>
        <dbReference type="ARBA" id="ARBA00022692"/>
    </source>
</evidence>
<sequence>MDSANEKTKIFPWLGIMVKPRSTFRYVIEYTPVKYAGWLAVLFGFLSLFAPSTTDGGKMWGDLISALIFGSIMGLIIWWVSYKLNFHIGKWLGGTGSKEEMKIATGWAFIPSIIGLILINLPLNMIYGDITGFYGNSDYPLQMILLYIGDLIGIWSIIINILAIAEVHKLSIWRSIIVHIIPAVLLLIILVLFSLI</sequence>
<comment type="caution">
    <text evidence="7">The sequence shown here is derived from an EMBL/GenBank/DDBJ whole genome shotgun (WGS) entry which is preliminary data.</text>
</comment>
<dbReference type="RefSeq" id="WP_378157204.1">
    <property type="nucleotide sequence ID" value="NZ_JBHSEC010000022.1"/>
</dbReference>
<evidence type="ECO:0000313" key="8">
    <source>
        <dbReference type="Proteomes" id="UP001595817"/>
    </source>
</evidence>
<feature type="domain" description="Yip1" evidence="6">
    <location>
        <begin position="15"/>
        <end position="192"/>
    </location>
</feature>
<keyword evidence="8" id="KW-1185">Reference proteome</keyword>
<dbReference type="InterPro" id="IPR006977">
    <property type="entry name" value="Yip1_dom"/>
</dbReference>
<reference evidence="8" key="1">
    <citation type="journal article" date="2019" name="Int. J. Syst. Evol. Microbiol.">
        <title>The Global Catalogue of Microorganisms (GCM) 10K type strain sequencing project: providing services to taxonomists for standard genome sequencing and annotation.</title>
        <authorList>
            <consortium name="The Broad Institute Genomics Platform"/>
            <consortium name="The Broad Institute Genome Sequencing Center for Infectious Disease"/>
            <person name="Wu L."/>
            <person name="Ma J."/>
        </authorList>
    </citation>
    <scope>NUCLEOTIDE SEQUENCE [LARGE SCALE GENOMIC DNA]</scope>
    <source>
        <strain evidence="8">CCUG 59778</strain>
    </source>
</reference>